<dbReference type="SUPFAM" id="SSF57850">
    <property type="entry name" value="RING/U-box"/>
    <property type="match status" value="1"/>
</dbReference>
<dbReference type="UniPathway" id="UPA00143"/>
<dbReference type="GO" id="GO:0036503">
    <property type="term" value="P:ERAD pathway"/>
    <property type="evidence" value="ECO:0000318"/>
    <property type="project" value="GO_Central"/>
</dbReference>
<dbReference type="CDD" id="cd16657">
    <property type="entry name" value="RING-Ubox_UBE4A"/>
    <property type="match status" value="1"/>
</dbReference>
<dbReference type="GO" id="GO:0005737">
    <property type="term" value="C:cytoplasm"/>
    <property type="evidence" value="ECO:0000318"/>
    <property type="project" value="GO_Central"/>
</dbReference>
<reference evidence="15" key="1">
    <citation type="journal article" date="2002" name="Science">
        <title>The draft genome of Ciona intestinalis: insights into chordate and vertebrate origins.</title>
        <authorList>
            <person name="Dehal P."/>
            <person name="Satou Y."/>
            <person name="Campbell R.K."/>
            <person name="Chapman J."/>
            <person name="Degnan B."/>
            <person name="De Tomaso A."/>
            <person name="Davidson B."/>
            <person name="Di Gregorio A."/>
            <person name="Gelpke M."/>
            <person name="Goodstein D.M."/>
            <person name="Harafuji N."/>
            <person name="Hastings K.E."/>
            <person name="Ho I."/>
            <person name="Hotta K."/>
            <person name="Huang W."/>
            <person name="Kawashima T."/>
            <person name="Lemaire P."/>
            <person name="Martinez D."/>
            <person name="Meinertzhagen I.A."/>
            <person name="Necula S."/>
            <person name="Nonaka M."/>
            <person name="Putnam N."/>
            <person name="Rash S."/>
            <person name="Saiga H."/>
            <person name="Satake M."/>
            <person name="Terry A."/>
            <person name="Yamada L."/>
            <person name="Wang H.G."/>
            <person name="Awazu S."/>
            <person name="Azumi K."/>
            <person name="Boore J."/>
            <person name="Branno M."/>
            <person name="Chin-Bow S."/>
            <person name="DeSantis R."/>
            <person name="Doyle S."/>
            <person name="Francino P."/>
            <person name="Keys D.N."/>
            <person name="Haga S."/>
            <person name="Hayashi H."/>
            <person name="Hino K."/>
            <person name="Imai K.S."/>
            <person name="Inaba K."/>
            <person name="Kano S."/>
            <person name="Kobayashi K."/>
            <person name="Kobayashi M."/>
            <person name="Lee B.I."/>
            <person name="Makabe K.W."/>
            <person name="Manohar C."/>
            <person name="Matassi G."/>
            <person name="Medina M."/>
            <person name="Mochizuki Y."/>
            <person name="Mount S."/>
            <person name="Morishita T."/>
            <person name="Miura S."/>
            <person name="Nakayama A."/>
            <person name="Nishizaka S."/>
            <person name="Nomoto H."/>
            <person name="Ohta F."/>
            <person name="Oishi K."/>
            <person name="Rigoutsos I."/>
            <person name="Sano M."/>
            <person name="Sasaki A."/>
            <person name="Sasakura Y."/>
            <person name="Shoguchi E."/>
            <person name="Shin-i T."/>
            <person name="Spagnuolo A."/>
            <person name="Stainier D."/>
            <person name="Suzuki M.M."/>
            <person name="Tassy O."/>
            <person name="Takatori N."/>
            <person name="Tokuoka M."/>
            <person name="Yagi K."/>
            <person name="Yoshizaki F."/>
            <person name="Wada S."/>
            <person name="Zhang C."/>
            <person name="Hyatt P.D."/>
            <person name="Larimer F."/>
            <person name="Detter C."/>
            <person name="Doggett N."/>
            <person name="Glavina T."/>
            <person name="Hawkins T."/>
            <person name="Richardson P."/>
            <person name="Lucas S."/>
            <person name="Kohara Y."/>
            <person name="Levine M."/>
            <person name="Satoh N."/>
            <person name="Rokhsar D.S."/>
        </authorList>
    </citation>
    <scope>NUCLEOTIDE SEQUENCE [LARGE SCALE GENOMIC DNA]</scope>
</reference>
<dbReference type="EMBL" id="EAAA01002799">
    <property type="status" value="NOT_ANNOTATED_CDS"/>
    <property type="molecule type" value="Genomic_DNA"/>
</dbReference>
<evidence type="ECO:0000256" key="6">
    <source>
        <dbReference type="ARBA" id="ARBA00022490"/>
    </source>
</evidence>
<reference evidence="14" key="3">
    <citation type="submission" date="2025-08" db="UniProtKB">
        <authorList>
            <consortium name="Ensembl"/>
        </authorList>
    </citation>
    <scope>IDENTIFICATION</scope>
</reference>
<dbReference type="InterPro" id="IPR013083">
    <property type="entry name" value="Znf_RING/FYVE/PHD"/>
</dbReference>
<evidence type="ECO:0000256" key="12">
    <source>
        <dbReference type="SAM" id="MobiDB-lite"/>
    </source>
</evidence>
<feature type="region of interest" description="Disordered" evidence="12">
    <location>
        <begin position="887"/>
        <end position="909"/>
    </location>
</feature>
<protein>
    <recommendedName>
        <fullName evidence="11">Ubiquitin conjugation factor E4 A</fullName>
        <ecNumber evidence="5">2.3.2.27</ecNumber>
    </recommendedName>
</protein>
<dbReference type="FunFam" id="3.30.40.10:FF:000055">
    <property type="entry name" value="Ubiquitin conjugation factor e4 a"/>
    <property type="match status" value="1"/>
</dbReference>
<dbReference type="OMA" id="WLTEIAM"/>
<evidence type="ECO:0000313" key="15">
    <source>
        <dbReference type="Proteomes" id="UP000008144"/>
    </source>
</evidence>
<keyword evidence="7" id="KW-0808">Transferase</keyword>
<dbReference type="SMART" id="SM00504">
    <property type="entry name" value="Ubox"/>
    <property type="match status" value="1"/>
</dbReference>
<dbReference type="FunCoup" id="F6YV51">
    <property type="interactions" value="188"/>
</dbReference>
<dbReference type="AlphaFoldDB" id="F6YV51"/>
<dbReference type="GeneTree" id="ENSGT00390000009300"/>
<comment type="function">
    <text evidence="10">Ubiquitin-protein ligase that probably functions as an E3 ligase in conjunction with specific E1 and E2 ligases. May also function as an E4 ligase mediating the assembly of polyubiquitin chains on substrates ubiquitinated by another E3 ubiquitin ligase. Mediates 'Lys-48'-linked polyubiquitination of substrates.</text>
</comment>
<evidence type="ECO:0000313" key="14">
    <source>
        <dbReference type="Ensembl" id="ENSCINP00000014127.3"/>
    </source>
</evidence>
<keyword evidence="9" id="KW-0007">Acetylation</keyword>
<evidence type="ECO:0000256" key="5">
    <source>
        <dbReference type="ARBA" id="ARBA00012483"/>
    </source>
</evidence>
<comment type="subcellular location">
    <subcellularLocation>
        <location evidence="2">Cytoplasm</location>
    </subcellularLocation>
</comment>
<evidence type="ECO:0000256" key="7">
    <source>
        <dbReference type="ARBA" id="ARBA00022679"/>
    </source>
</evidence>
<sequence>MLFSRLILDEVENIVSVRNISKTSQAYQDATELNPVSYLFASYQRLAAEKPTSPPQLLPTLHKCHQLIVRTLVTSILTPEIFEESNIVECLKDVVFQLKSEGTDIQRLFDPMFRKIVRLITQEEVSEIPLLCVKYLLIKTIALCFIHNLTLQVYLQLILFCVYAPYNRSLASIYMVQGRNKLPKSGRSLLYIYLRKSSLVTDPNKPTHPFFNEISTLQQSGVEREEERLQMCMDKFHSHLHVLFRNILRHPSCRTKLLSWINDLMTQHAFCAKLWTHERADPSKSMFTTDGIFINLSSVLVRLSLPFCADSSENAKSSNKFLKIDPTYCAATGCEDRVERDVHLGGLHKETCFLSLPEVDPPTLQLSGTYNFISECFFAAHRSFCLGLHGLLVKLYKLNQMLSKMREVYLDSLASGIEGESEVKQVFEKALANLLSTKATIYNPTFVNNCTRFFATTAQFLTQVALTEDRTKLCEFKLPLSETPPTPLYYIPEFLVQNLIDFLIYLNRENPEQMEDSQKFIPTFISLIAVYMGNKSRMQNPHLRATFSQALEGLLPLETEQSTATVERRKQSFSEFEHSKYLTTCVIHLFIDVEFTDDRDRFEEKFNNRRPLYPILRFLWNDERGEGKEAIRELAIEAVSNIESAKPPLLLTFVNLFLNDSIYFMDEAMNYMGKIKIEEQERDEGEWEQLPPEEKKEKGKILEQYVATARFYNVMSAETIEALSYLSKMEEVQELLCHSLLVDRIANMLNHILLHLVGSRQNMLKVKDFSHCAFKPALLVEGVCRIYSQLQHGDTFCIAVAQDGRSYQPDLFPRAFRVLRKINSLELSLKIHNLSLRIAELGNKEQTEEELFQDAPDEFFDPIMGTLMRDPVILPSSKKTVDRSTIARHLLSDPTDPYNRSPLTMEQLEPDLQLKQKIEDWEKNK</sequence>
<dbReference type="HOGENOM" id="CLU_003224_1_0_1"/>
<accession>F6YV51</accession>
<dbReference type="GO" id="GO:0006511">
    <property type="term" value="P:ubiquitin-dependent protein catabolic process"/>
    <property type="evidence" value="ECO:0007669"/>
    <property type="project" value="InterPro"/>
</dbReference>
<evidence type="ECO:0000256" key="3">
    <source>
        <dbReference type="ARBA" id="ARBA00004906"/>
    </source>
</evidence>
<dbReference type="EC" id="2.3.2.27" evidence="5"/>
<keyword evidence="15" id="KW-1185">Reference proteome</keyword>
<dbReference type="GO" id="GO:0005634">
    <property type="term" value="C:nucleus"/>
    <property type="evidence" value="ECO:0000318"/>
    <property type="project" value="GO_Central"/>
</dbReference>
<dbReference type="Proteomes" id="UP000008144">
    <property type="component" value="Chromosome 9"/>
</dbReference>
<dbReference type="EMBL" id="EAAA01002800">
    <property type="status" value="NOT_ANNOTATED_CDS"/>
    <property type="molecule type" value="Genomic_DNA"/>
</dbReference>
<comment type="similarity">
    <text evidence="4">Belongs to the ubiquitin conjugation factor E4 family.</text>
</comment>
<dbReference type="Pfam" id="PF04564">
    <property type="entry name" value="U-box"/>
    <property type="match status" value="1"/>
</dbReference>
<name>F6YV51_CIOIN</name>
<evidence type="ECO:0000256" key="10">
    <source>
        <dbReference type="ARBA" id="ARBA00037624"/>
    </source>
</evidence>
<dbReference type="PROSITE" id="PS51698">
    <property type="entry name" value="U_BOX"/>
    <property type="match status" value="1"/>
</dbReference>
<dbReference type="GO" id="GO:0000209">
    <property type="term" value="P:protein polyubiquitination"/>
    <property type="evidence" value="ECO:0000318"/>
    <property type="project" value="GO_Central"/>
</dbReference>
<keyword evidence="6" id="KW-0963">Cytoplasm</keyword>
<evidence type="ECO:0000256" key="11">
    <source>
        <dbReference type="ARBA" id="ARBA00040077"/>
    </source>
</evidence>
<dbReference type="PANTHER" id="PTHR13931:SF16">
    <property type="entry name" value="UBIQUITIN CONJUGATION FACTOR E4 A"/>
    <property type="match status" value="1"/>
</dbReference>
<dbReference type="InterPro" id="IPR045132">
    <property type="entry name" value="UBE4"/>
</dbReference>
<dbReference type="GO" id="GO:0000151">
    <property type="term" value="C:ubiquitin ligase complex"/>
    <property type="evidence" value="ECO:0007669"/>
    <property type="project" value="InterPro"/>
</dbReference>
<reference evidence="14" key="4">
    <citation type="submission" date="2025-09" db="UniProtKB">
        <authorList>
            <consortium name="Ensembl"/>
        </authorList>
    </citation>
    <scope>IDENTIFICATION</scope>
</reference>
<dbReference type="InParanoid" id="F6YV51"/>
<keyword evidence="8" id="KW-0833">Ubl conjugation pathway</keyword>
<evidence type="ECO:0000256" key="1">
    <source>
        <dbReference type="ARBA" id="ARBA00000900"/>
    </source>
</evidence>
<evidence type="ECO:0000259" key="13">
    <source>
        <dbReference type="PROSITE" id="PS51698"/>
    </source>
</evidence>
<evidence type="ECO:0000256" key="2">
    <source>
        <dbReference type="ARBA" id="ARBA00004496"/>
    </source>
</evidence>
<proteinExistence type="inferred from homology"/>
<feature type="domain" description="U-box" evidence="13">
    <location>
        <begin position="854"/>
        <end position="925"/>
    </location>
</feature>
<evidence type="ECO:0000256" key="9">
    <source>
        <dbReference type="ARBA" id="ARBA00022990"/>
    </source>
</evidence>
<comment type="pathway">
    <text evidence="3">Protein modification; protein ubiquitination.</text>
</comment>
<dbReference type="InterPro" id="IPR003613">
    <property type="entry name" value="Ubox_domain"/>
</dbReference>
<evidence type="ECO:0000256" key="4">
    <source>
        <dbReference type="ARBA" id="ARBA00007434"/>
    </source>
</evidence>
<organism evidence="14 15">
    <name type="scientific">Ciona intestinalis</name>
    <name type="common">Transparent sea squirt</name>
    <name type="synonym">Ascidia intestinalis</name>
    <dbReference type="NCBI Taxonomy" id="7719"/>
    <lineage>
        <taxon>Eukaryota</taxon>
        <taxon>Metazoa</taxon>
        <taxon>Chordata</taxon>
        <taxon>Tunicata</taxon>
        <taxon>Ascidiacea</taxon>
        <taxon>Phlebobranchia</taxon>
        <taxon>Cionidae</taxon>
        <taxon>Ciona</taxon>
    </lineage>
</organism>
<reference evidence="14" key="2">
    <citation type="journal article" date="2008" name="Genome Biol.">
        <title>Improved genome assembly and evidence-based global gene model set for the chordate Ciona intestinalis: new insight into intron and operon populations.</title>
        <authorList>
            <person name="Satou Y."/>
            <person name="Mineta K."/>
            <person name="Ogasawara M."/>
            <person name="Sasakura Y."/>
            <person name="Shoguchi E."/>
            <person name="Ueno K."/>
            <person name="Yamada L."/>
            <person name="Matsumoto J."/>
            <person name="Wasserscheid J."/>
            <person name="Dewar K."/>
            <person name="Wiley G.B."/>
            <person name="Macmil S.L."/>
            <person name="Roe B.A."/>
            <person name="Zeller R.W."/>
            <person name="Hastings K.E."/>
            <person name="Lemaire P."/>
            <person name="Lindquist E."/>
            <person name="Endo T."/>
            <person name="Hotta K."/>
            <person name="Inaba K."/>
        </authorList>
    </citation>
    <scope>NUCLEOTIDE SEQUENCE [LARGE SCALE GENOMIC DNA]</scope>
    <source>
        <strain evidence="14">wild type</strain>
    </source>
</reference>
<evidence type="ECO:0000256" key="8">
    <source>
        <dbReference type="ARBA" id="ARBA00022786"/>
    </source>
</evidence>
<dbReference type="PANTHER" id="PTHR13931">
    <property type="entry name" value="UBIQUITINATION FACTOR E4"/>
    <property type="match status" value="1"/>
</dbReference>
<dbReference type="Gene3D" id="3.30.40.10">
    <property type="entry name" value="Zinc/RING finger domain, C3HC4 (zinc finger)"/>
    <property type="match status" value="1"/>
</dbReference>
<dbReference type="Pfam" id="PF10408">
    <property type="entry name" value="Ufd2P_core"/>
    <property type="match status" value="1"/>
</dbReference>
<comment type="catalytic activity">
    <reaction evidence="1">
        <text>S-ubiquitinyl-[E2 ubiquitin-conjugating enzyme]-L-cysteine + [acceptor protein]-L-lysine = [E2 ubiquitin-conjugating enzyme]-L-cysteine + N(6)-ubiquitinyl-[acceptor protein]-L-lysine.</text>
        <dbReference type="EC" id="2.3.2.27"/>
    </reaction>
</comment>
<dbReference type="GO" id="GO:0034450">
    <property type="term" value="F:ubiquitin-ubiquitin ligase activity"/>
    <property type="evidence" value="ECO:0000318"/>
    <property type="project" value="GO_Central"/>
</dbReference>
<dbReference type="STRING" id="7719.ENSCINP00000014127"/>
<dbReference type="InterPro" id="IPR019474">
    <property type="entry name" value="Ub_conjug_fac_E4_core"/>
</dbReference>
<dbReference type="Ensembl" id="ENSCINT00000014127.3">
    <property type="protein sequence ID" value="ENSCINP00000014127.3"/>
    <property type="gene ID" value="ENSCING00000006881.3"/>
</dbReference>